<proteinExistence type="predicted"/>
<name>A0A939KLM0_9PROT</name>
<organism evidence="1 2">
    <name type="scientific">Acetobacter garciniae</name>
    <dbReference type="NCBI Taxonomy" id="2817435"/>
    <lineage>
        <taxon>Bacteria</taxon>
        <taxon>Pseudomonadati</taxon>
        <taxon>Pseudomonadota</taxon>
        <taxon>Alphaproteobacteria</taxon>
        <taxon>Acetobacterales</taxon>
        <taxon>Acetobacteraceae</taxon>
        <taxon>Acetobacter</taxon>
    </lineage>
</organism>
<keyword evidence="2" id="KW-1185">Reference proteome</keyword>
<dbReference type="Proteomes" id="UP000664073">
    <property type="component" value="Unassembled WGS sequence"/>
</dbReference>
<evidence type="ECO:0000313" key="2">
    <source>
        <dbReference type="Proteomes" id="UP000664073"/>
    </source>
</evidence>
<comment type="caution">
    <text evidence="1">The sequence shown here is derived from an EMBL/GenBank/DDBJ whole genome shotgun (WGS) entry which is preliminary data.</text>
</comment>
<dbReference type="AlphaFoldDB" id="A0A939KLM0"/>
<reference evidence="1" key="1">
    <citation type="submission" date="2021-03" db="EMBL/GenBank/DDBJ databases">
        <title>The complete genome sequence of Acetobacter sp. TBRC 12339.</title>
        <authorList>
            <person name="Charoenyingcharoen P."/>
            <person name="Yukphan P."/>
        </authorList>
    </citation>
    <scope>NUCLEOTIDE SEQUENCE</scope>
    <source>
        <strain evidence="1">TBRC 12339</strain>
    </source>
</reference>
<evidence type="ECO:0000313" key="1">
    <source>
        <dbReference type="EMBL" id="MBO1323590.1"/>
    </source>
</evidence>
<dbReference type="EMBL" id="JAFVMH010000001">
    <property type="protein sequence ID" value="MBO1323590.1"/>
    <property type="molecule type" value="Genomic_DNA"/>
</dbReference>
<dbReference type="RefSeq" id="WP_207843976.1">
    <property type="nucleotide sequence ID" value="NZ_JAFVMH010000001.1"/>
</dbReference>
<protein>
    <recommendedName>
        <fullName evidence="3">Helix-turn-helix domain-containing protein</fullName>
    </recommendedName>
</protein>
<evidence type="ECO:0008006" key="3">
    <source>
        <dbReference type="Google" id="ProtNLM"/>
    </source>
</evidence>
<gene>
    <name evidence="1" type="ORF">J2D77_00265</name>
</gene>
<sequence length="78" mass="8513">MTDVSESPVFSQETRAALPLLVCINRAPGVFGISKSHIYRIGKNGDVTLKKMGSRTMVVTETMLAYIESLQPMTPSNP</sequence>
<accession>A0A939KLM0</accession>